<dbReference type="AlphaFoldDB" id="A0A497EW27"/>
<sequence>MAVGGKHGRTISQIEKQQKLAKMRAEGRRLKRRGRGVDVVEKTVREILIPENSIEQIKREILKMPCITPSTVALKFNLRLSVAKDLLEDLTRRGDLILISKNRRIAIYKPVAAG</sequence>
<comment type="similarity">
    <text evidence="1">Belongs to the eukaryotic ribosomal protein eS25 family.</text>
</comment>
<proteinExistence type="inferred from homology"/>
<evidence type="ECO:0008006" key="6">
    <source>
        <dbReference type="Google" id="ProtNLM"/>
    </source>
</evidence>
<reference evidence="4 5" key="1">
    <citation type="submission" date="2018-06" db="EMBL/GenBank/DDBJ databases">
        <title>Extensive metabolic versatility and redundancy in microbially diverse, dynamic hydrothermal sediments.</title>
        <authorList>
            <person name="Dombrowski N."/>
            <person name="Teske A."/>
            <person name="Baker B.J."/>
        </authorList>
    </citation>
    <scope>NUCLEOTIDE SEQUENCE [LARGE SCALE GENOMIC DNA]</scope>
    <source>
        <strain evidence="4">B30_G17</strain>
    </source>
</reference>
<name>A0A497EW27_9CREN</name>
<evidence type="ECO:0000256" key="3">
    <source>
        <dbReference type="ARBA" id="ARBA00023274"/>
    </source>
</evidence>
<dbReference type="Proteomes" id="UP000281962">
    <property type="component" value="Unassembled WGS sequence"/>
</dbReference>
<keyword evidence="3" id="KW-0687">Ribonucleoprotein</keyword>
<dbReference type="InterPro" id="IPR004977">
    <property type="entry name" value="Ribosomal_eS25"/>
</dbReference>
<dbReference type="Gene3D" id="3.30.63.20">
    <property type="match status" value="1"/>
</dbReference>
<dbReference type="EMBL" id="QMQY01000039">
    <property type="protein sequence ID" value="RLE50878.1"/>
    <property type="molecule type" value="Genomic_DNA"/>
</dbReference>
<protein>
    <recommendedName>
        <fullName evidence="6">30S ribosomal protein S25e</fullName>
    </recommendedName>
</protein>
<evidence type="ECO:0000256" key="2">
    <source>
        <dbReference type="ARBA" id="ARBA00022980"/>
    </source>
</evidence>
<gene>
    <name evidence="4" type="ORF">DRJ21_01255</name>
</gene>
<keyword evidence="2" id="KW-0689">Ribosomal protein</keyword>
<evidence type="ECO:0000256" key="1">
    <source>
        <dbReference type="ARBA" id="ARBA00009106"/>
    </source>
</evidence>
<dbReference type="Pfam" id="PF03297">
    <property type="entry name" value="Ribosomal_S25"/>
    <property type="match status" value="1"/>
</dbReference>
<comment type="caution">
    <text evidence="4">The sequence shown here is derived from an EMBL/GenBank/DDBJ whole genome shotgun (WGS) entry which is preliminary data.</text>
</comment>
<evidence type="ECO:0000313" key="5">
    <source>
        <dbReference type="Proteomes" id="UP000281962"/>
    </source>
</evidence>
<evidence type="ECO:0000313" key="4">
    <source>
        <dbReference type="EMBL" id="RLE50878.1"/>
    </source>
</evidence>
<dbReference type="GO" id="GO:0005840">
    <property type="term" value="C:ribosome"/>
    <property type="evidence" value="ECO:0007669"/>
    <property type="project" value="UniProtKB-KW"/>
</dbReference>
<accession>A0A497EW27</accession>
<dbReference type="GO" id="GO:1990904">
    <property type="term" value="C:ribonucleoprotein complex"/>
    <property type="evidence" value="ECO:0007669"/>
    <property type="project" value="UniProtKB-KW"/>
</dbReference>
<organism evidence="4 5">
    <name type="scientific">Thermoproteota archaeon</name>
    <dbReference type="NCBI Taxonomy" id="2056631"/>
    <lineage>
        <taxon>Archaea</taxon>
        <taxon>Thermoproteota</taxon>
    </lineage>
</organism>